<protein>
    <submittedName>
        <fullName evidence="2">Uncharacterized conserved protein YafD, endonuclease/exonuclease/phosphatase (EEP) superfamily</fullName>
    </submittedName>
</protein>
<dbReference type="Gene3D" id="3.60.10.10">
    <property type="entry name" value="Endonuclease/exonuclease/phosphatase"/>
    <property type="match status" value="1"/>
</dbReference>
<reference evidence="3" key="1">
    <citation type="submission" date="2016-10" db="EMBL/GenBank/DDBJ databases">
        <authorList>
            <person name="Varghese N."/>
            <person name="Submissions S."/>
        </authorList>
    </citation>
    <scope>NUCLEOTIDE SEQUENCE [LARGE SCALE GENOMIC DNA]</scope>
    <source>
        <strain evidence="3">CGMCC 1.11101</strain>
    </source>
</reference>
<dbReference type="EMBL" id="FOVM01000007">
    <property type="protein sequence ID" value="SFN88037.1"/>
    <property type="molecule type" value="Genomic_DNA"/>
</dbReference>
<dbReference type="GO" id="GO:0004527">
    <property type="term" value="F:exonuclease activity"/>
    <property type="evidence" value="ECO:0007669"/>
    <property type="project" value="UniProtKB-KW"/>
</dbReference>
<dbReference type="Pfam" id="PF03372">
    <property type="entry name" value="Exo_endo_phos"/>
    <property type="match status" value="1"/>
</dbReference>
<accession>A0A1I5CM87</accession>
<gene>
    <name evidence="2" type="ORF">SAMN05216219_2418</name>
</gene>
<evidence type="ECO:0000313" key="3">
    <source>
        <dbReference type="Proteomes" id="UP000198867"/>
    </source>
</evidence>
<evidence type="ECO:0000313" key="2">
    <source>
        <dbReference type="EMBL" id="SFN88037.1"/>
    </source>
</evidence>
<dbReference type="InterPro" id="IPR036691">
    <property type="entry name" value="Endo/exonu/phosph_ase_sf"/>
</dbReference>
<name>A0A1I5CM87_9MICO</name>
<keyword evidence="3" id="KW-1185">Reference proteome</keyword>
<dbReference type="Proteomes" id="UP000198867">
    <property type="component" value="Unassembled WGS sequence"/>
</dbReference>
<organism evidence="2 3">
    <name type="scientific">Mycetocola miduiensis</name>
    <dbReference type="NCBI Taxonomy" id="995034"/>
    <lineage>
        <taxon>Bacteria</taxon>
        <taxon>Bacillati</taxon>
        <taxon>Actinomycetota</taxon>
        <taxon>Actinomycetes</taxon>
        <taxon>Micrococcales</taxon>
        <taxon>Microbacteriaceae</taxon>
        <taxon>Mycetocola</taxon>
    </lineage>
</organism>
<keyword evidence="2" id="KW-0269">Exonuclease</keyword>
<dbReference type="STRING" id="995034.SAMN05216219_2418"/>
<keyword evidence="2" id="KW-0540">Nuclease</keyword>
<keyword evidence="2" id="KW-0255">Endonuclease</keyword>
<evidence type="ECO:0000259" key="1">
    <source>
        <dbReference type="Pfam" id="PF03372"/>
    </source>
</evidence>
<proteinExistence type="predicted"/>
<dbReference type="AlphaFoldDB" id="A0A1I5CM87"/>
<dbReference type="InterPro" id="IPR005135">
    <property type="entry name" value="Endo/exonuclease/phosphatase"/>
</dbReference>
<feature type="domain" description="Endonuclease/exonuclease/phosphatase" evidence="1">
    <location>
        <begin position="45"/>
        <end position="252"/>
    </location>
</feature>
<sequence length="263" mass="29430">MPPDSRAWLISSLLATAGTEPNGLRTALEFSNRFVRTGYLIRIISYNLRKHAASAELLGLETLYDADVLCLQEADSNLLPAEVGNLRLADSTRGNRLGLAIYYNVDRFSPVSTTAFELKKSLHDRLFSPATERLLATKLIDKEAGREMLVASFHAAPLTALNSLRRHQIKTAHAELHSLAEGIPTVMVGDFNYPIFKNNLRRRIQEMGYELSLSNSRTYSRYKIFRGHFDFVTSVNMGIDDVKTLPAGASDHRAILVTTKYLD</sequence>
<keyword evidence="2" id="KW-0378">Hydrolase</keyword>
<dbReference type="SUPFAM" id="SSF56219">
    <property type="entry name" value="DNase I-like"/>
    <property type="match status" value="1"/>
</dbReference>
<dbReference type="GO" id="GO:0004519">
    <property type="term" value="F:endonuclease activity"/>
    <property type="evidence" value="ECO:0007669"/>
    <property type="project" value="UniProtKB-KW"/>
</dbReference>